<protein>
    <submittedName>
        <fullName evidence="1">Phytosulfokine</fullName>
    </submittedName>
</protein>
<name>A0A2U1NMK9_ARTAN</name>
<evidence type="ECO:0000313" key="2">
    <source>
        <dbReference type="Proteomes" id="UP000245207"/>
    </source>
</evidence>
<accession>A0A2U1NMK9</accession>
<proteinExistence type="predicted"/>
<keyword evidence="2" id="KW-1185">Reference proteome</keyword>
<organism evidence="1 2">
    <name type="scientific">Artemisia annua</name>
    <name type="common">Sweet wormwood</name>
    <dbReference type="NCBI Taxonomy" id="35608"/>
    <lineage>
        <taxon>Eukaryota</taxon>
        <taxon>Viridiplantae</taxon>
        <taxon>Streptophyta</taxon>
        <taxon>Embryophyta</taxon>
        <taxon>Tracheophyta</taxon>
        <taxon>Spermatophyta</taxon>
        <taxon>Magnoliopsida</taxon>
        <taxon>eudicotyledons</taxon>
        <taxon>Gunneridae</taxon>
        <taxon>Pentapetalae</taxon>
        <taxon>asterids</taxon>
        <taxon>campanulids</taxon>
        <taxon>Asterales</taxon>
        <taxon>Asteraceae</taxon>
        <taxon>Asteroideae</taxon>
        <taxon>Anthemideae</taxon>
        <taxon>Artemisiinae</taxon>
        <taxon>Artemisia</taxon>
    </lineage>
</organism>
<gene>
    <name evidence="1" type="ORF">CTI12_AA248510</name>
</gene>
<evidence type="ECO:0000313" key="1">
    <source>
        <dbReference type="EMBL" id="PWA74726.1"/>
    </source>
</evidence>
<dbReference type="EMBL" id="PKPP01002521">
    <property type="protein sequence ID" value="PWA74726.1"/>
    <property type="molecule type" value="Genomic_DNA"/>
</dbReference>
<dbReference type="Proteomes" id="UP000245207">
    <property type="component" value="Unassembled WGS sequence"/>
</dbReference>
<dbReference type="AlphaFoldDB" id="A0A2U1NMK9"/>
<comment type="caution">
    <text evidence="1">The sequence shown here is derived from an EMBL/GenBank/DDBJ whole genome shotgun (WGS) entry which is preliminary data.</text>
</comment>
<reference evidence="1 2" key="1">
    <citation type="journal article" date="2018" name="Mol. Plant">
        <title>The genome of Artemisia annua provides insight into the evolution of Asteraceae family and artemisinin biosynthesis.</title>
        <authorList>
            <person name="Shen Q."/>
            <person name="Zhang L."/>
            <person name="Liao Z."/>
            <person name="Wang S."/>
            <person name="Yan T."/>
            <person name="Shi P."/>
            <person name="Liu M."/>
            <person name="Fu X."/>
            <person name="Pan Q."/>
            <person name="Wang Y."/>
            <person name="Lv Z."/>
            <person name="Lu X."/>
            <person name="Zhang F."/>
            <person name="Jiang W."/>
            <person name="Ma Y."/>
            <person name="Chen M."/>
            <person name="Hao X."/>
            <person name="Li L."/>
            <person name="Tang Y."/>
            <person name="Lv G."/>
            <person name="Zhou Y."/>
            <person name="Sun X."/>
            <person name="Brodelius P.E."/>
            <person name="Rose J.K.C."/>
            <person name="Tang K."/>
        </authorList>
    </citation>
    <scope>NUCLEOTIDE SEQUENCE [LARGE SCALE GENOMIC DNA]</scope>
    <source>
        <strain evidence="2">cv. Huhao1</strain>
        <tissue evidence="1">Leaf</tissue>
    </source>
</reference>
<sequence length="262" mass="30113">MAKLRNVSNNWAQIVSCMVNIPAKNSIWSVIQRLMLGASVYYIWQERNMRLFGSYGRTEEELLKIIVDAVRCRIMGLKLSATTDVMNAAEIWGFPIDKKLRYRYILDDLMTDYMDIDGLWWMGTTGGGNSWLAEYYAIGMLSGWRTGWWCNEPVSTGWAYSNCFNDFSYCAGCLLVVECYGPDEVIDDGLWHVCCSCDSKGSERSNSFSFFMVLPMWFYMIRFFKEKTFINVAAVSGYSVNVNTVIMDEAYGLDNSWICFLV</sequence>